<keyword evidence="3" id="KW-1133">Transmembrane helix</keyword>
<dbReference type="Pfam" id="PF01522">
    <property type="entry name" value="Polysacc_deac_1"/>
    <property type="match status" value="1"/>
</dbReference>
<name>A0A9E3H7Y0_9NOST</name>
<keyword evidence="3" id="KW-0472">Membrane</keyword>
<comment type="caution">
    <text evidence="5">The sequence shown here is derived from an EMBL/GenBank/DDBJ whole genome shotgun (WGS) entry which is preliminary data.</text>
</comment>
<reference evidence="5" key="1">
    <citation type="submission" date="2021-05" db="EMBL/GenBank/DDBJ databases">
        <authorList>
            <person name="Pietrasiak N."/>
            <person name="Ward R."/>
            <person name="Stajich J.E."/>
            <person name="Kurbessoian T."/>
        </authorList>
    </citation>
    <scope>NUCLEOTIDE SEQUENCE</scope>
    <source>
        <strain evidence="5">HA4357-MV3</strain>
    </source>
</reference>
<dbReference type="SUPFAM" id="SSF88713">
    <property type="entry name" value="Glycoside hydrolase/deacetylase"/>
    <property type="match status" value="1"/>
</dbReference>
<evidence type="ECO:0000256" key="1">
    <source>
        <dbReference type="ARBA" id="ARBA00022723"/>
    </source>
</evidence>
<accession>A0A9E3H7Y0</accession>
<sequence>MENNKSVVWPQGILISLIALCGSLSLGLIMPINQSSSEIQTQPTIDNVNDTGVKTGTQRRLKQFKTVMLASWQQQAKLKGISYTIPSRFQGTIINQAKLPPNDKVIALTFDDGPWPDYTVKVLNVLRENNIKATFFVVGQNLKNYPNLAKQVVADGHVIGNHTWHHWYHFFNQQAAAFEIDHTSELISQVTGAKTTLFRPPGGMLHNGLASYAKNNKYTVVMWSADSVDYSRPNASTLTSRVLKQAKPGGIVLMHDGGGNRSHTVAALPKIISKLKQQGYRFVTIPELLQLQDKNYNLIANTKKQVAR</sequence>
<keyword evidence="2" id="KW-0378">Hydrolase</keyword>
<dbReference type="PANTHER" id="PTHR10587:SF133">
    <property type="entry name" value="CHITIN DEACETYLASE 1-RELATED"/>
    <property type="match status" value="1"/>
</dbReference>
<proteinExistence type="predicted"/>
<gene>
    <name evidence="5" type="ORF">KME28_11145</name>
</gene>
<organism evidence="5 6">
    <name type="scientific">Pelatocladus maniniholoensis HA4357-MV3</name>
    <dbReference type="NCBI Taxonomy" id="1117104"/>
    <lineage>
        <taxon>Bacteria</taxon>
        <taxon>Bacillati</taxon>
        <taxon>Cyanobacteriota</taxon>
        <taxon>Cyanophyceae</taxon>
        <taxon>Nostocales</taxon>
        <taxon>Nostocaceae</taxon>
        <taxon>Pelatocladus</taxon>
    </lineage>
</organism>
<dbReference type="PANTHER" id="PTHR10587">
    <property type="entry name" value="GLYCOSYL TRANSFERASE-RELATED"/>
    <property type="match status" value="1"/>
</dbReference>
<evidence type="ECO:0000256" key="3">
    <source>
        <dbReference type="SAM" id="Phobius"/>
    </source>
</evidence>
<dbReference type="GO" id="GO:0005975">
    <property type="term" value="P:carbohydrate metabolic process"/>
    <property type="evidence" value="ECO:0007669"/>
    <property type="project" value="InterPro"/>
</dbReference>
<dbReference type="EMBL" id="JAHHHW010000083">
    <property type="protein sequence ID" value="MBW4432262.1"/>
    <property type="molecule type" value="Genomic_DNA"/>
</dbReference>
<evidence type="ECO:0000313" key="6">
    <source>
        <dbReference type="Proteomes" id="UP000813215"/>
    </source>
</evidence>
<dbReference type="Proteomes" id="UP000813215">
    <property type="component" value="Unassembled WGS sequence"/>
</dbReference>
<evidence type="ECO:0000256" key="2">
    <source>
        <dbReference type="ARBA" id="ARBA00022801"/>
    </source>
</evidence>
<evidence type="ECO:0000313" key="5">
    <source>
        <dbReference type="EMBL" id="MBW4432262.1"/>
    </source>
</evidence>
<dbReference type="AlphaFoldDB" id="A0A9E3H7Y0"/>
<dbReference type="GO" id="GO:0016020">
    <property type="term" value="C:membrane"/>
    <property type="evidence" value="ECO:0007669"/>
    <property type="project" value="TreeGrafter"/>
</dbReference>
<evidence type="ECO:0000259" key="4">
    <source>
        <dbReference type="PROSITE" id="PS51677"/>
    </source>
</evidence>
<feature type="domain" description="NodB homology" evidence="4">
    <location>
        <begin position="104"/>
        <end position="283"/>
    </location>
</feature>
<reference evidence="5" key="2">
    <citation type="journal article" date="2022" name="Microbiol. Resour. Announc.">
        <title>Metagenome Sequencing to Explore Phylogenomics of Terrestrial Cyanobacteria.</title>
        <authorList>
            <person name="Ward R.D."/>
            <person name="Stajich J.E."/>
            <person name="Johansen J.R."/>
            <person name="Huntemann M."/>
            <person name="Clum A."/>
            <person name="Foster B."/>
            <person name="Foster B."/>
            <person name="Roux S."/>
            <person name="Palaniappan K."/>
            <person name="Varghese N."/>
            <person name="Mukherjee S."/>
            <person name="Reddy T.B.K."/>
            <person name="Daum C."/>
            <person name="Copeland A."/>
            <person name="Chen I.A."/>
            <person name="Ivanova N.N."/>
            <person name="Kyrpides N.C."/>
            <person name="Shapiro N."/>
            <person name="Eloe-Fadrosh E.A."/>
            <person name="Pietrasiak N."/>
        </authorList>
    </citation>
    <scope>NUCLEOTIDE SEQUENCE</scope>
    <source>
        <strain evidence="5">HA4357-MV3</strain>
    </source>
</reference>
<dbReference type="InterPro" id="IPR011330">
    <property type="entry name" value="Glyco_hydro/deAcase_b/a-brl"/>
</dbReference>
<dbReference type="PROSITE" id="PS51677">
    <property type="entry name" value="NODB"/>
    <property type="match status" value="1"/>
</dbReference>
<keyword evidence="3" id="KW-0812">Transmembrane</keyword>
<keyword evidence="1" id="KW-0479">Metal-binding</keyword>
<dbReference type="Gene3D" id="3.20.20.370">
    <property type="entry name" value="Glycoside hydrolase/deacetylase"/>
    <property type="match status" value="1"/>
</dbReference>
<dbReference type="CDD" id="cd10917">
    <property type="entry name" value="CE4_NodB_like_6s_7s"/>
    <property type="match status" value="1"/>
</dbReference>
<dbReference type="InterPro" id="IPR002509">
    <property type="entry name" value="NODB_dom"/>
</dbReference>
<protein>
    <submittedName>
        <fullName evidence="5">Polysaccharide deacetylase family protein</fullName>
    </submittedName>
</protein>
<feature type="transmembrane region" description="Helical" evidence="3">
    <location>
        <begin position="12"/>
        <end position="32"/>
    </location>
</feature>
<dbReference type="GO" id="GO:0016810">
    <property type="term" value="F:hydrolase activity, acting on carbon-nitrogen (but not peptide) bonds"/>
    <property type="evidence" value="ECO:0007669"/>
    <property type="project" value="InterPro"/>
</dbReference>
<dbReference type="GO" id="GO:0046872">
    <property type="term" value="F:metal ion binding"/>
    <property type="evidence" value="ECO:0007669"/>
    <property type="project" value="UniProtKB-KW"/>
</dbReference>
<dbReference type="InterPro" id="IPR050248">
    <property type="entry name" value="Polysacc_deacetylase_ArnD"/>
</dbReference>